<dbReference type="Proteomes" id="UP000887574">
    <property type="component" value="Unplaced"/>
</dbReference>
<dbReference type="WBParaSite" id="jg14901">
    <property type="protein sequence ID" value="jg14901"/>
    <property type="gene ID" value="jg14901"/>
</dbReference>
<dbReference type="AlphaFoldDB" id="A0A915D368"/>
<keyword evidence="1" id="KW-1185">Reference proteome</keyword>
<protein>
    <submittedName>
        <fullName evidence="2">BED-type domain-containing protein</fullName>
    </submittedName>
</protein>
<sequence length="193" mass="21489">MFGTSDFSALENSDDFSQSQIHLLQPQFSTRCSKTKICDTDPLSRRYECIVCGHVTKPNVSPNTLSQHFGDKHPEMRAQANNALIAGNVAFKPRSKRIKIKESPGLKNQTISDPCPNAVSAPLADDIVFGSFLNDNSLEEFDRLARSSTVFPYFEIVIKTDADMSLKLLNSLSTLFAKLLITRKATTNHSFCR</sequence>
<organism evidence="1 2">
    <name type="scientific">Ditylenchus dipsaci</name>
    <dbReference type="NCBI Taxonomy" id="166011"/>
    <lineage>
        <taxon>Eukaryota</taxon>
        <taxon>Metazoa</taxon>
        <taxon>Ecdysozoa</taxon>
        <taxon>Nematoda</taxon>
        <taxon>Chromadorea</taxon>
        <taxon>Rhabditida</taxon>
        <taxon>Tylenchina</taxon>
        <taxon>Tylenchomorpha</taxon>
        <taxon>Sphaerularioidea</taxon>
        <taxon>Anguinidae</taxon>
        <taxon>Anguininae</taxon>
        <taxon>Ditylenchus</taxon>
    </lineage>
</organism>
<proteinExistence type="predicted"/>
<reference evidence="2" key="1">
    <citation type="submission" date="2022-11" db="UniProtKB">
        <authorList>
            <consortium name="WormBaseParasite"/>
        </authorList>
    </citation>
    <scope>IDENTIFICATION</scope>
</reference>
<evidence type="ECO:0000313" key="1">
    <source>
        <dbReference type="Proteomes" id="UP000887574"/>
    </source>
</evidence>
<evidence type="ECO:0000313" key="2">
    <source>
        <dbReference type="WBParaSite" id="jg14901"/>
    </source>
</evidence>
<accession>A0A915D368</accession>
<name>A0A915D368_9BILA</name>